<dbReference type="Pfam" id="PF03480">
    <property type="entry name" value="DctP"/>
    <property type="match status" value="1"/>
</dbReference>
<dbReference type="NCBIfam" id="NF037995">
    <property type="entry name" value="TRAP_S1"/>
    <property type="match status" value="1"/>
</dbReference>
<comment type="caution">
    <text evidence="3">The sequence shown here is derived from an EMBL/GenBank/DDBJ whole genome shotgun (WGS) entry which is preliminary data.</text>
</comment>
<evidence type="ECO:0000256" key="2">
    <source>
        <dbReference type="SAM" id="SignalP"/>
    </source>
</evidence>
<protein>
    <submittedName>
        <fullName evidence="3">Extracellular solute-binding protein, family 7, bacteria</fullName>
    </submittedName>
</protein>
<organism evidence="3 4">
    <name type="scientific">Vreelandella titanicae BH1</name>
    <dbReference type="NCBI Taxonomy" id="1204738"/>
    <lineage>
        <taxon>Bacteria</taxon>
        <taxon>Pseudomonadati</taxon>
        <taxon>Pseudomonadota</taxon>
        <taxon>Gammaproteobacteria</taxon>
        <taxon>Oceanospirillales</taxon>
        <taxon>Halomonadaceae</taxon>
        <taxon>Vreelandella</taxon>
    </lineage>
</organism>
<accession>L9U5Y2</accession>
<reference evidence="3 4" key="1">
    <citation type="journal article" date="2013" name="Genome Announc.">
        <title>Draft Genome of the Marine Gammaproteobacterium Halomonas titanicae.</title>
        <authorList>
            <person name="Sanchez-Porro C."/>
            <person name="de la Haba R.R."/>
            <person name="Cruz-Hernandez N."/>
            <person name="Gonzalez J.M."/>
            <person name="Reyes-Guirao C."/>
            <person name="Navarro-Sampedro L."/>
            <person name="Carballo M."/>
            <person name="Ventosa A."/>
        </authorList>
    </citation>
    <scope>NUCLEOTIDE SEQUENCE [LARGE SCALE GENOMIC DNA]</scope>
    <source>
        <strain evidence="3 4">BH1</strain>
    </source>
</reference>
<dbReference type="PATRIC" id="fig|1204738.3.peg.4718"/>
<feature type="signal peptide" evidence="2">
    <location>
        <begin position="1"/>
        <end position="46"/>
    </location>
</feature>
<dbReference type="Gene3D" id="3.40.190.170">
    <property type="entry name" value="Bacterial extracellular solute-binding protein, family 7"/>
    <property type="match status" value="1"/>
</dbReference>
<keyword evidence="1 2" id="KW-0732">Signal</keyword>
<gene>
    <name evidence="3" type="ORF">HALTITAN_3143</name>
</gene>
<dbReference type="Proteomes" id="UP000011651">
    <property type="component" value="Unassembled WGS sequence"/>
</dbReference>
<dbReference type="PANTHER" id="PTHR33376:SF15">
    <property type="entry name" value="BLL6794 PROTEIN"/>
    <property type="match status" value="1"/>
</dbReference>
<dbReference type="AlphaFoldDB" id="L9U5Y2"/>
<evidence type="ECO:0000313" key="4">
    <source>
        <dbReference type="Proteomes" id="UP000011651"/>
    </source>
</evidence>
<dbReference type="InterPro" id="IPR038404">
    <property type="entry name" value="TRAP_DctP_sf"/>
</dbReference>
<dbReference type="CDD" id="cd13665">
    <property type="entry name" value="PBP2_TRAP_Dctp3_4"/>
    <property type="match status" value="1"/>
</dbReference>
<dbReference type="InterPro" id="IPR018389">
    <property type="entry name" value="DctP_fam"/>
</dbReference>
<name>L9U5Y2_9GAMM</name>
<dbReference type="PANTHER" id="PTHR33376">
    <property type="match status" value="1"/>
</dbReference>
<feature type="chain" id="PRO_5004003022" evidence="2">
    <location>
        <begin position="47"/>
        <end position="366"/>
    </location>
</feature>
<dbReference type="EMBL" id="AOPO01000024">
    <property type="protein sequence ID" value="ELY20222.1"/>
    <property type="molecule type" value="Genomic_DNA"/>
</dbReference>
<evidence type="ECO:0000256" key="1">
    <source>
        <dbReference type="ARBA" id="ARBA00022729"/>
    </source>
</evidence>
<proteinExistence type="predicted"/>
<dbReference type="GO" id="GO:0055085">
    <property type="term" value="P:transmembrane transport"/>
    <property type="evidence" value="ECO:0007669"/>
    <property type="project" value="InterPro"/>
</dbReference>
<evidence type="ECO:0000313" key="3">
    <source>
        <dbReference type="EMBL" id="ELY20222.1"/>
    </source>
</evidence>
<sequence>MQACPHKPLQHNKRNFFMFRISPKVRLGAVLAATYIGIATASGAEAAQTVLSYSPWLPPGHAINDAVHPWMERVEEATEGRVRIEMRAAAVGAAREQFDMVRDGLVDVSIVSLGYTPGRFPVLSMGELPFLSSDMRIAAPAFDRLYRETLEEVASPPGVHFLSVYTTLPAHVFTDQRTIESLDDFKGLKLRTANPTGATVLDALGAVPVQKSASEFYELISSGVIDGSLSEPQTVANFNVEKYLNYLTMVPGGLGQSVMAFTVNERKWQEISEEDRAAIMRASGERLALDVAEAFTQANEEAITGLRDAGASIETMSPALTDMVTESIKGVDEDWFAKAMDAGLADPKRVLTEFRAQLKVSEARTK</sequence>